<dbReference type="Pfam" id="PF13561">
    <property type="entry name" value="adh_short_C2"/>
    <property type="match status" value="1"/>
</dbReference>
<accession>A0A1H2MRT2</accession>
<dbReference type="InterPro" id="IPR002347">
    <property type="entry name" value="SDR_fam"/>
</dbReference>
<dbReference type="GO" id="GO:0016491">
    <property type="term" value="F:oxidoreductase activity"/>
    <property type="evidence" value="ECO:0007669"/>
    <property type="project" value="UniProtKB-KW"/>
</dbReference>
<comment type="similarity">
    <text evidence="1">Belongs to the short-chain dehydrogenases/reductases (SDR) family.</text>
</comment>
<sequence length="252" mass="25977">MRERSRYAPRMTAPVCLVTGASRGLGAAIARHLGSRGWAVGVGYHSGAEGARGVVADIEAAGGRALAVPGDVTDEAEVERLLATAAQLGPVTAVVANATGPQPNADLVDLTWQAYLDQLRFFVLSPTLLVQGTLPAMREAGGGRVVLIGSDTVDRNLPGTSAYAAAKNAELGLVRIWAKELGSHRVTVNAVNPGWIPVERHSGADTAAYEADVPLGRMGVPQDVAGAVAYLLSDDAAFVTGQVLTVNGGHVL</sequence>
<name>A0A1H2MRT2_9ACTN</name>
<evidence type="ECO:0000313" key="3">
    <source>
        <dbReference type="EMBL" id="SDU95804.1"/>
    </source>
</evidence>
<dbReference type="AlphaFoldDB" id="A0A1H2MRT2"/>
<dbReference type="STRING" id="546874.SAMN04488544_2575"/>
<dbReference type="EMBL" id="LT629799">
    <property type="protein sequence ID" value="SDU95804.1"/>
    <property type="molecule type" value="Genomic_DNA"/>
</dbReference>
<evidence type="ECO:0000313" key="4">
    <source>
        <dbReference type="Proteomes" id="UP000198825"/>
    </source>
</evidence>
<dbReference type="FunFam" id="3.40.50.720:FF:000084">
    <property type="entry name" value="Short-chain dehydrogenase reductase"/>
    <property type="match status" value="1"/>
</dbReference>
<keyword evidence="4" id="KW-1185">Reference proteome</keyword>
<dbReference type="PRINTS" id="PR00081">
    <property type="entry name" value="GDHRDH"/>
</dbReference>
<dbReference type="SUPFAM" id="SSF51735">
    <property type="entry name" value="NAD(P)-binding Rossmann-fold domains"/>
    <property type="match status" value="1"/>
</dbReference>
<keyword evidence="2" id="KW-0560">Oxidoreductase</keyword>
<evidence type="ECO:0000256" key="1">
    <source>
        <dbReference type="ARBA" id="ARBA00006484"/>
    </source>
</evidence>
<protein>
    <submittedName>
        <fullName evidence="3">3-oxoacyl-[acyl-carrier protein] reductase</fullName>
    </submittedName>
</protein>
<organism evidence="3 4">
    <name type="scientific">Microlunatus sagamiharensis</name>
    <dbReference type="NCBI Taxonomy" id="546874"/>
    <lineage>
        <taxon>Bacteria</taxon>
        <taxon>Bacillati</taxon>
        <taxon>Actinomycetota</taxon>
        <taxon>Actinomycetes</taxon>
        <taxon>Propionibacteriales</taxon>
        <taxon>Propionibacteriaceae</taxon>
        <taxon>Microlunatus</taxon>
    </lineage>
</organism>
<gene>
    <name evidence="3" type="ORF">SAMN04488544_2575</name>
</gene>
<dbReference type="PANTHER" id="PTHR43639:SF1">
    <property type="entry name" value="SHORT-CHAIN DEHYDROGENASE_REDUCTASE FAMILY PROTEIN"/>
    <property type="match status" value="1"/>
</dbReference>
<evidence type="ECO:0000256" key="2">
    <source>
        <dbReference type="ARBA" id="ARBA00023002"/>
    </source>
</evidence>
<dbReference type="Gene3D" id="3.40.50.720">
    <property type="entry name" value="NAD(P)-binding Rossmann-like Domain"/>
    <property type="match status" value="1"/>
</dbReference>
<reference evidence="4" key="1">
    <citation type="submission" date="2016-10" db="EMBL/GenBank/DDBJ databases">
        <authorList>
            <person name="Varghese N."/>
            <person name="Submissions S."/>
        </authorList>
    </citation>
    <scope>NUCLEOTIDE SEQUENCE [LARGE SCALE GENOMIC DNA]</scope>
    <source>
        <strain evidence="4">DSM 21743</strain>
    </source>
</reference>
<dbReference type="PANTHER" id="PTHR43639">
    <property type="entry name" value="OXIDOREDUCTASE, SHORT-CHAIN DEHYDROGENASE/REDUCTASE FAMILY (AFU_ORTHOLOGUE AFUA_5G02870)"/>
    <property type="match status" value="1"/>
</dbReference>
<dbReference type="InterPro" id="IPR036291">
    <property type="entry name" value="NAD(P)-bd_dom_sf"/>
</dbReference>
<proteinExistence type="inferred from homology"/>
<dbReference type="Proteomes" id="UP000198825">
    <property type="component" value="Chromosome I"/>
</dbReference>